<evidence type="ECO:0000256" key="9">
    <source>
        <dbReference type="ARBA" id="ARBA00032005"/>
    </source>
</evidence>
<reference evidence="17 18" key="1">
    <citation type="submission" date="2020-04" db="EMBL/GenBank/DDBJ databases">
        <authorList>
            <person name="Hitch T.C.A."/>
            <person name="Wylensek D."/>
            <person name="Clavel T."/>
        </authorList>
    </citation>
    <scope>NUCLEOTIDE SEQUENCE [LARGE SCALE GENOMIC DNA]</scope>
    <source>
        <strain evidence="17 18">Oil-RF-744-FAT-WT-6-1</strain>
    </source>
</reference>
<dbReference type="InterPro" id="IPR016193">
    <property type="entry name" value="Cytidine_deaminase-like"/>
</dbReference>
<feature type="active site" description="Proton donor" evidence="12">
    <location>
        <position position="59"/>
    </location>
</feature>
<accession>A0A848BSR5</accession>
<dbReference type="PROSITE" id="PS00903">
    <property type="entry name" value="CYT_DCMP_DEAMINASES_1"/>
    <property type="match status" value="1"/>
</dbReference>
<dbReference type="PANTHER" id="PTHR11644">
    <property type="entry name" value="CYTIDINE DEAMINASE"/>
    <property type="match status" value="1"/>
</dbReference>
<dbReference type="Pfam" id="PF00383">
    <property type="entry name" value="dCMP_cyt_deam_1"/>
    <property type="match status" value="1"/>
</dbReference>
<dbReference type="FunFam" id="3.40.140.10:FF:000008">
    <property type="entry name" value="Cytidine deaminase"/>
    <property type="match status" value="1"/>
</dbReference>
<evidence type="ECO:0000256" key="4">
    <source>
        <dbReference type="ARBA" id="ARBA00012783"/>
    </source>
</evidence>
<proteinExistence type="inferred from homology"/>
<dbReference type="InterPro" id="IPR002125">
    <property type="entry name" value="CMP_dCMP_dom"/>
</dbReference>
<protein>
    <recommendedName>
        <fullName evidence="5 15">Cytidine deaminase</fullName>
        <ecNumber evidence="4 15">3.5.4.5</ecNumber>
    </recommendedName>
    <alternativeName>
        <fullName evidence="9 15">Cytidine aminohydrolase</fullName>
    </alternativeName>
</protein>
<evidence type="ECO:0000256" key="5">
    <source>
        <dbReference type="ARBA" id="ARBA00018266"/>
    </source>
</evidence>
<evidence type="ECO:0000256" key="1">
    <source>
        <dbReference type="ARBA" id="ARBA00001947"/>
    </source>
</evidence>
<comment type="function">
    <text evidence="2 15">This enzyme scavenges exogenous and endogenous cytidine and 2'-deoxycytidine for UMP synthesis.</text>
</comment>
<evidence type="ECO:0000256" key="15">
    <source>
        <dbReference type="RuleBase" id="RU364006"/>
    </source>
</evidence>
<dbReference type="Gene3D" id="3.40.140.10">
    <property type="entry name" value="Cytidine Deaminase, domain 2"/>
    <property type="match status" value="1"/>
</dbReference>
<evidence type="ECO:0000256" key="13">
    <source>
        <dbReference type="PIRSR" id="PIRSR606262-2"/>
    </source>
</evidence>
<feature type="binding site" evidence="14">
    <location>
        <position position="57"/>
    </location>
    <ligand>
        <name>Zn(2+)</name>
        <dbReference type="ChEBI" id="CHEBI:29105"/>
        <note>catalytic</note>
    </ligand>
</feature>
<comment type="catalytic activity">
    <reaction evidence="11 15">
        <text>cytidine + H2O + H(+) = uridine + NH4(+)</text>
        <dbReference type="Rhea" id="RHEA:16069"/>
        <dbReference type="ChEBI" id="CHEBI:15377"/>
        <dbReference type="ChEBI" id="CHEBI:15378"/>
        <dbReference type="ChEBI" id="CHEBI:16704"/>
        <dbReference type="ChEBI" id="CHEBI:17562"/>
        <dbReference type="ChEBI" id="CHEBI:28938"/>
        <dbReference type="EC" id="3.5.4.5"/>
    </reaction>
</comment>
<sequence>MTDETTIARLIRAARDVQGRAYAPYSHFRVGAALLGEDGTVYTGCNVENASYGLTICAERNAIFHAVACGCQRFAALVITGDSKDLTAPCGACRQVMAEFAIPEIILARPDDSYETFTLQQLLPLTFDESSMA</sequence>
<evidence type="ECO:0000256" key="8">
    <source>
        <dbReference type="ARBA" id="ARBA00022833"/>
    </source>
</evidence>
<keyword evidence="8 14" id="KW-0862">Zinc</keyword>
<keyword evidence="6 14" id="KW-0479">Metal-binding</keyword>
<dbReference type="NCBIfam" id="NF004064">
    <property type="entry name" value="PRK05578.1"/>
    <property type="match status" value="1"/>
</dbReference>
<dbReference type="CDD" id="cd01283">
    <property type="entry name" value="cytidine_deaminase"/>
    <property type="match status" value="1"/>
</dbReference>
<comment type="caution">
    <text evidence="17">The sequence shown here is derived from an EMBL/GenBank/DDBJ whole genome shotgun (WGS) entry which is preliminary data.</text>
</comment>
<evidence type="ECO:0000256" key="6">
    <source>
        <dbReference type="ARBA" id="ARBA00022723"/>
    </source>
</evidence>
<dbReference type="Proteomes" id="UP000591071">
    <property type="component" value="Unassembled WGS sequence"/>
</dbReference>
<comment type="similarity">
    <text evidence="3 15">Belongs to the cytidine and deoxycytidylate deaminase family.</text>
</comment>
<evidence type="ECO:0000313" key="17">
    <source>
        <dbReference type="EMBL" id="NME28742.1"/>
    </source>
</evidence>
<dbReference type="GO" id="GO:0004126">
    <property type="term" value="F:cytidine deaminase activity"/>
    <property type="evidence" value="ECO:0007669"/>
    <property type="project" value="UniProtKB-UniRule"/>
</dbReference>
<feature type="binding site" evidence="13">
    <location>
        <begin position="46"/>
        <end position="52"/>
    </location>
    <ligand>
        <name>substrate</name>
    </ligand>
</feature>
<dbReference type="InterPro" id="IPR050202">
    <property type="entry name" value="Cyt/Deoxycyt_deaminase"/>
</dbReference>
<feature type="domain" description="CMP/dCMP-type deaminase" evidence="16">
    <location>
        <begin position="5"/>
        <end position="130"/>
    </location>
</feature>
<evidence type="ECO:0000256" key="10">
    <source>
        <dbReference type="ARBA" id="ARBA00049252"/>
    </source>
</evidence>
<evidence type="ECO:0000313" key="18">
    <source>
        <dbReference type="Proteomes" id="UP000591071"/>
    </source>
</evidence>
<evidence type="ECO:0000256" key="12">
    <source>
        <dbReference type="PIRSR" id="PIRSR606262-1"/>
    </source>
</evidence>
<feature type="binding site" evidence="14">
    <location>
        <position position="93"/>
    </location>
    <ligand>
        <name>Zn(2+)</name>
        <dbReference type="ChEBI" id="CHEBI:29105"/>
        <note>catalytic</note>
    </ligand>
</feature>
<evidence type="ECO:0000256" key="11">
    <source>
        <dbReference type="ARBA" id="ARBA00049558"/>
    </source>
</evidence>
<dbReference type="PROSITE" id="PS51747">
    <property type="entry name" value="CYT_DCMP_DEAMINASES_2"/>
    <property type="match status" value="1"/>
</dbReference>
<comment type="cofactor">
    <cofactor evidence="1 14 15">
        <name>Zn(2+)</name>
        <dbReference type="ChEBI" id="CHEBI:29105"/>
    </cofactor>
</comment>
<gene>
    <name evidence="17" type="ORF">HF872_08955</name>
</gene>
<name>A0A848BSR5_9FIRM</name>
<dbReference type="InterPro" id="IPR006262">
    <property type="entry name" value="Cyt_deam_tetra"/>
</dbReference>
<evidence type="ECO:0000259" key="16">
    <source>
        <dbReference type="PROSITE" id="PS51747"/>
    </source>
</evidence>
<keyword evidence="7 15" id="KW-0378">Hydrolase</keyword>
<dbReference type="GO" id="GO:0055086">
    <property type="term" value="P:nucleobase-containing small molecule metabolic process"/>
    <property type="evidence" value="ECO:0007669"/>
    <property type="project" value="UniProtKB-ARBA"/>
</dbReference>
<dbReference type="InterPro" id="IPR016192">
    <property type="entry name" value="APOBEC/CMP_deaminase_Zn-bd"/>
</dbReference>
<dbReference type="SUPFAM" id="SSF53927">
    <property type="entry name" value="Cytidine deaminase-like"/>
    <property type="match status" value="1"/>
</dbReference>
<evidence type="ECO:0000256" key="7">
    <source>
        <dbReference type="ARBA" id="ARBA00022801"/>
    </source>
</evidence>
<dbReference type="GO" id="GO:0072527">
    <property type="term" value="P:pyrimidine-containing compound metabolic process"/>
    <property type="evidence" value="ECO:0007669"/>
    <property type="project" value="UniProtKB-ARBA"/>
</dbReference>
<evidence type="ECO:0000256" key="2">
    <source>
        <dbReference type="ARBA" id="ARBA00003949"/>
    </source>
</evidence>
<dbReference type="RefSeq" id="WP_170087757.1">
    <property type="nucleotide sequence ID" value="NZ_JABAFG010000014.1"/>
</dbReference>
<dbReference type="PANTHER" id="PTHR11644:SF2">
    <property type="entry name" value="CYTIDINE DEAMINASE"/>
    <property type="match status" value="1"/>
</dbReference>
<dbReference type="AlphaFoldDB" id="A0A848BSR5"/>
<evidence type="ECO:0000256" key="14">
    <source>
        <dbReference type="PIRSR" id="PIRSR606262-3"/>
    </source>
</evidence>
<dbReference type="GO" id="GO:0042802">
    <property type="term" value="F:identical protein binding"/>
    <property type="evidence" value="ECO:0007669"/>
    <property type="project" value="UniProtKB-ARBA"/>
</dbReference>
<organism evidence="17 18">
    <name type="scientific">Megasphaera hexanoica</name>
    <dbReference type="NCBI Taxonomy" id="1675036"/>
    <lineage>
        <taxon>Bacteria</taxon>
        <taxon>Bacillati</taxon>
        <taxon>Bacillota</taxon>
        <taxon>Negativicutes</taxon>
        <taxon>Veillonellales</taxon>
        <taxon>Veillonellaceae</taxon>
        <taxon>Megasphaera</taxon>
    </lineage>
</organism>
<dbReference type="EMBL" id="JABAFG010000014">
    <property type="protein sequence ID" value="NME28742.1"/>
    <property type="molecule type" value="Genomic_DNA"/>
</dbReference>
<dbReference type="EC" id="3.5.4.5" evidence="4 15"/>
<dbReference type="GO" id="GO:0008270">
    <property type="term" value="F:zinc ion binding"/>
    <property type="evidence" value="ECO:0007669"/>
    <property type="project" value="UniProtKB-UniRule"/>
</dbReference>
<feature type="binding site" evidence="14">
    <location>
        <position position="90"/>
    </location>
    <ligand>
        <name>Zn(2+)</name>
        <dbReference type="ChEBI" id="CHEBI:29105"/>
        <note>catalytic</note>
    </ligand>
</feature>
<comment type="catalytic activity">
    <reaction evidence="10 15">
        <text>2'-deoxycytidine + H2O + H(+) = 2'-deoxyuridine + NH4(+)</text>
        <dbReference type="Rhea" id="RHEA:13433"/>
        <dbReference type="ChEBI" id="CHEBI:15377"/>
        <dbReference type="ChEBI" id="CHEBI:15378"/>
        <dbReference type="ChEBI" id="CHEBI:15698"/>
        <dbReference type="ChEBI" id="CHEBI:16450"/>
        <dbReference type="ChEBI" id="CHEBI:28938"/>
        <dbReference type="EC" id="3.5.4.5"/>
    </reaction>
</comment>
<dbReference type="NCBIfam" id="TIGR01354">
    <property type="entry name" value="cyt_deam_tetra"/>
    <property type="match status" value="1"/>
</dbReference>
<evidence type="ECO:0000256" key="3">
    <source>
        <dbReference type="ARBA" id="ARBA00006576"/>
    </source>
</evidence>
<dbReference type="GO" id="GO:0005829">
    <property type="term" value="C:cytosol"/>
    <property type="evidence" value="ECO:0007669"/>
    <property type="project" value="TreeGrafter"/>
</dbReference>